<evidence type="ECO:0008006" key="4">
    <source>
        <dbReference type="Google" id="ProtNLM"/>
    </source>
</evidence>
<feature type="chain" id="PRO_5010720429" description="Lysozyme inhibitor LprI N-terminal domain-containing protein" evidence="1">
    <location>
        <begin position="18"/>
        <end position="330"/>
    </location>
</feature>
<sequence>MKKLAISSIILGSFALAACDKYDINIPSTFETEEFYLKNEDKARKVVDECKKIEEQNEKILMSLSTPSEQENYEKYLDENNVDNFNKNCKRAEKALNKIEWDKSVAELHAKEEANTKAHKEEILAFVQELRDQYGKTWQEGVTNMLNTEKKLPYYEGIRLTKVIEDDYFKIFSSYLHYDGERWTKNFKSDYYVSQVKVVIYGEYRIAGINELMQKEYKDLIADTSYCKTDRREYSVCDIWESAVARKRNEVVNDYLKNYEKLKTDYNQCVVELENYLTSINVGKNDQVNYDTRNNIREKESEIYSEFPCAETQEALKQLNLSFSHYEKLD</sequence>
<dbReference type="PROSITE" id="PS51257">
    <property type="entry name" value="PROKAR_LIPOPROTEIN"/>
    <property type="match status" value="1"/>
</dbReference>
<evidence type="ECO:0000313" key="3">
    <source>
        <dbReference type="Proteomes" id="UP000189549"/>
    </source>
</evidence>
<proteinExistence type="predicted"/>
<evidence type="ECO:0000313" key="2">
    <source>
        <dbReference type="EMBL" id="OOF83965.1"/>
    </source>
</evidence>
<evidence type="ECO:0000256" key="1">
    <source>
        <dbReference type="SAM" id="SignalP"/>
    </source>
</evidence>
<dbReference type="AlphaFoldDB" id="A0A1V3L294"/>
<dbReference type="Proteomes" id="UP000189549">
    <property type="component" value="Unassembled WGS sequence"/>
</dbReference>
<dbReference type="EMBL" id="MLAH01000055">
    <property type="protein sequence ID" value="OOF83965.1"/>
    <property type="molecule type" value="Genomic_DNA"/>
</dbReference>
<protein>
    <recommendedName>
        <fullName evidence="4">Lysozyme inhibitor LprI N-terminal domain-containing protein</fullName>
    </recommendedName>
</protein>
<keyword evidence="1" id="KW-0732">Signal</keyword>
<accession>A0A1V3L294</accession>
<dbReference type="RefSeq" id="WP_077476736.1">
    <property type="nucleotide sequence ID" value="NZ_MLAH01000055.1"/>
</dbReference>
<feature type="signal peptide" evidence="1">
    <location>
        <begin position="1"/>
        <end position="17"/>
    </location>
</feature>
<name>A0A1V3L294_9PAST</name>
<organism evidence="2 3">
    <name type="scientific">Rodentibacter ratti</name>
    <dbReference type="NCBI Taxonomy" id="1906745"/>
    <lineage>
        <taxon>Bacteria</taxon>
        <taxon>Pseudomonadati</taxon>
        <taxon>Pseudomonadota</taxon>
        <taxon>Gammaproteobacteria</taxon>
        <taxon>Pasteurellales</taxon>
        <taxon>Pasteurellaceae</taxon>
        <taxon>Rodentibacter</taxon>
    </lineage>
</organism>
<gene>
    <name evidence="2" type="ORF">BKG93_08960</name>
</gene>
<reference evidence="2 3" key="1">
    <citation type="submission" date="2016-10" db="EMBL/GenBank/DDBJ databases">
        <title>Rodentibacter gen. nov. and new species.</title>
        <authorList>
            <person name="Christensen H."/>
        </authorList>
    </citation>
    <scope>NUCLEOTIDE SEQUENCE [LARGE SCALE GENOMIC DNA]</scope>
    <source>
        <strain evidence="2 3">Ppn157</strain>
    </source>
</reference>
<comment type="caution">
    <text evidence="2">The sequence shown here is derived from an EMBL/GenBank/DDBJ whole genome shotgun (WGS) entry which is preliminary data.</text>
</comment>